<dbReference type="CDD" id="cd13665">
    <property type="entry name" value="PBP2_TRAP_Dctp3_4"/>
    <property type="match status" value="1"/>
</dbReference>
<organism evidence="3 4">
    <name type="scientific">Syntrophorhabdus aromaticivorans</name>
    <dbReference type="NCBI Taxonomy" id="328301"/>
    <lineage>
        <taxon>Bacteria</taxon>
        <taxon>Pseudomonadati</taxon>
        <taxon>Thermodesulfobacteriota</taxon>
        <taxon>Syntrophorhabdia</taxon>
        <taxon>Syntrophorhabdales</taxon>
        <taxon>Syntrophorhabdaceae</taxon>
        <taxon>Syntrophorhabdus</taxon>
    </lineage>
</organism>
<dbReference type="PANTHER" id="PTHR33376">
    <property type="match status" value="1"/>
</dbReference>
<reference evidence="3" key="1">
    <citation type="journal article" date="2020" name="Biotechnol. Biofuels">
        <title>New insights from the biogas microbiome by comprehensive genome-resolved metagenomics of nearly 1600 species originating from multiple anaerobic digesters.</title>
        <authorList>
            <person name="Campanaro S."/>
            <person name="Treu L."/>
            <person name="Rodriguez-R L.M."/>
            <person name="Kovalovszki A."/>
            <person name="Ziels R.M."/>
            <person name="Maus I."/>
            <person name="Zhu X."/>
            <person name="Kougias P.G."/>
            <person name="Basile A."/>
            <person name="Luo G."/>
            <person name="Schluter A."/>
            <person name="Konstantinidis K.T."/>
            <person name="Angelidaki I."/>
        </authorList>
    </citation>
    <scope>NUCLEOTIDE SEQUENCE</scope>
    <source>
        <strain evidence="3">AS06rmzACSIP_7</strain>
    </source>
</reference>
<protein>
    <submittedName>
        <fullName evidence="3">TRAP transporter substrate-binding protein</fullName>
    </submittedName>
</protein>
<evidence type="ECO:0000313" key="3">
    <source>
        <dbReference type="EMBL" id="NLW35103.1"/>
    </source>
</evidence>
<dbReference type="NCBIfam" id="NF037995">
    <property type="entry name" value="TRAP_S1"/>
    <property type="match status" value="1"/>
</dbReference>
<dbReference type="SUPFAM" id="SSF53850">
    <property type="entry name" value="Periplasmic binding protein-like II"/>
    <property type="match status" value="1"/>
</dbReference>
<dbReference type="GO" id="GO:0055085">
    <property type="term" value="P:transmembrane transport"/>
    <property type="evidence" value="ECO:0007669"/>
    <property type="project" value="InterPro"/>
</dbReference>
<accession>A0A971S0E9</accession>
<feature type="signal peptide" evidence="2">
    <location>
        <begin position="1"/>
        <end position="24"/>
    </location>
</feature>
<comment type="caution">
    <text evidence="3">The sequence shown here is derived from an EMBL/GenBank/DDBJ whole genome shotgun (WGS) entry which is preliminary data.</text>
</comment>
<dbReference type="AlphaFoldDB" id="A0A971S0E9"/>
<dbReference type="Proteomes" id="UP000777265">
    <property type="component" value="Unassembled WGS sequence"/>
</dbReference>
<name>A0A971S0E9_9BACT</name>
<proteinExistence type="predicted"/>
<dbReference type="InterPro" id="IPR038404">
    <property type="entry name" value="TRAP_DctP_sf"/>
</dbReference>
<evidence type="ECO:0000313" key="4">
    <source>
        <dbReference type="Proteomes" id="UP000777265"/>
    </source>
</evidence>
<keyword evidence="1 2" id="KW-0732">Signal</keyword>
<sequence>MGRKAVLFMVAVAFVFMACSFSYAAPIKLKLANYFPPTHITAVVMAEYCKEINKRLAGKVEVTQYLGGTLLSATKMAAGVASGIADIGLSHCAYSRGRFPVMEIMELPLGFPSSYIATHVANDFYGKFQPKEWNTYHPLLFMTSPVNVIQTVSKPIKTLEELKGMKIRGTGRSGDIVKALGAVPMPIETPDLYEAIKRGVVDGAYLTMETYKSFKTGELFKYNTESWKVGSVYSFYVVMNKRKWDSLPPDVKKVFDEVSQSYIEKMAVGFNNVDIQGRDFFLKQGGKTIPISDAESAKWIKAVQPVIAQYKKDMTSKGYKTAEVDGWLNFIKQRIEYWKGQEKANKIPTPFKY</sequence>
<dbReference type="InterPro" id="IPR018389">
    <property type="entry name" value="DctP_fam"/>
</dbReference>
<dbReference type="Gene3D" id="3.40.190.170">
    <property type="entry name" value="Bacterial extracellular solute-binding protein, family 7"/>
    <property type="match status" value="1"/>
</dbReference>
<reference evidence="3" key="2">
    <citation type="submission" date="2020-01" db="EMBL/GenBank/DDBJ databases">
        <authorList>
            <person name="Campanaro S."/>
        </authorList>
    </citation>
    <scope>NUCLEOTIDE SEQUENCE</scope>
    <source>
        <strain evidence="3">AS06rmzACSIP_7</strain>
    </source>
</reference>
<dbReference type="PROSITE" id="PS51257">
    <property type="entry name" value="PROKAR_LIPOPROTEIN"/>
    <property type="match status" value="1"/>
</dbReference>
<gene>
    <name evidence="3" type="ORF">GXY80_06420</name>
</gene>
<evidence type="ECO:0000256" key="1">
    <source>
        <dbReference type="ARBA" id="ARBA00022729"/>
    </source>
</evidence>
<dbReference type="EMBL" id="JAAYEE010000104">
    <property type="protein sequence ID" value="NLW35103.1"/>
    <property type="molecule type" value="Genomic_DNA"/>
</dbReference>
<feature type="chain" id="PRO_5036707926" evidence="2">
    <location>
        <begin position="25"/>
        <end position="353"/>
    </location>
</feature>
<evidence type="ECO:0000256" key="2">
    <source>
        <dbReference type="SAM" id="SignalP"/>
    </source>
</evidence>
<dbReference type="Pfam" id="PF03480">
    <property type="entry name" value="DctP"/>
    <property type="match status" value="1"/>
</dbReference>
<dbReference type="PANTHER" id="PTHR33376:SF15">
    <property type="entry name" value="BLL6794 PROTEIN"/>
    <property type="match status" value="1"/>
</dbReference>